<feature type="domain" description="4Fe-4S ferredoxin-type" evidence="6">
    <location>
        <begin position="23"/>
        <end position="54"/>
    </location>
</feature>
<dbReference type="EMBL" id="UOFF01000075">
    <property type="protein sequence ID" value="VAW55008.1"/>
    <property type="molecule type" value="Genomic_DNA"/>
</dbReference>
<dbReference type="PROSITE" id="PS00198">
    <property type="entry name" value="4FE4S_FER_1"/>
    <property type="match status" value="1"/>
</dbReference>
<accession>A0A3B0WG67</accession>
<organism evidence="7">
    <name type="scientific">hydrothermal vent metagenome</name>
    <dbReference type="NCBI Taxonomy" id="652676"/>
    <lineage>
        <taxon>unclassified sequences</taxon>
        <taxon>metagenomes</taxon>
        <taxon>ecological metagenomes</taxon>
    </lineage>
</organism>
<evidence type="ECO:0000256" key="2">
    <source>
        <dbReference type="ARBA" id="ARBA00022723"/>
    </source>
</evidence>
<evidence type="ECO:0000256" key="3">
    <source>
        <dbReference type="ARBA" id="ARBA00023002"/>
    </source>
</evidence>
<dbReference type="GO" id="GO:0046872">
    <property type="term" value="F:metal ion binding"/>
    <property type="evidence" value="ECO:0007669"/>
    <property type="project" value="UniProtKB-KW"/>
</dbReference>
<evidence type="ECO:0000256" key="1">
    <source>
        <dbReference type="ARBA" id="ARBA00022485"/>
    </source>
</evidence>
<proteinExistence type="predicted"/>
<keyword evidence="1" id="KW-0004">4Fe-4S</keyword>
<name>A0A3B0WG67_9ZZZZ</name>
<dbReference type="PANTHER" id="PTHR43255">
    <property type="entry name" value="IRON-SULFUR-BINDING OXIDOREDUCTASE FADF-RELATED-RELATED"/>
    <property type="match status" value="1"/>
</dbReference>
<dbReference type="Gene3D" id="1.10.1060.10">
    <property type="entry name" value="Alpha-helical ferredoxin"/>
    <property type="match status" value="1"/>
</dbReference>
<dbReference type="SUPFAM" id="SSF46548">
    <property type="entry name" value="alpha-helical ferredoxin"/>
    <property type="match status" value="1"/>
</dbReference>
<protein>
    <submittedName>
        <fullName evidence="7">Heterodisulfide reductase subunit C-like protein</fullName>
    </submittedName>
</protein>
<keyword evidence="4" id="KW-0408">Iron</keyword>
<reference evidence="7" key="1">
    <citation type="submission" date="2018-06" db="EMBL/GenBank/DDBJ databases">
        <authorList>
            <person name="Zhirakovskaya E."/>
        </authorList>
    </citation>
    <scope>NUCLEOTIDE SEQUENCE</scope>
</reference>
<sequence>MSDTNSQMVDKYRNNFLKEVEANVEEGDWVKMCMQCGVCAGSCPLGPYWDHSPQELFMMIRAGKREEVLSSESMWMCTSCYNCIARCPRELPITHIMHGLAHYAKRLGIAPKNQATLKFSQLFWDNLMTNGRVNELKLGIRLYFIDGFVQGVKNGLAAAGMGMGMYKAKRLNPMELLGGHSIKDKSGFQAMIKKAQEIEDARIAGNAAK</sequence>
<keyword evidence="3" id="KW-0560">Oxidoreductase</keyword>
<dbReference type="PANTHER" id="PTHR43255:SF1">
    <property type="entry name" value="IRON-SULFUR-BINDING OXIDOREDUCTASE FADF-RELATED"/>
    <property type="match status" value="1"/>
</dbReference>
<dbReference type="InterPro" id="IPR009051">
    <property type="entry name" value="Helical_ferredxn"/>
</dbReference>
<evidence type="ECO:0000256" key="5">
    <source>
        <dbReference type="ARBA" id="ARBA00023014"/>
    </source>
</evidence>
<dbReference type="AlphaFoldDB" id="A0A3B0WG67"/>
<dbReference type="GO" id="GO:0005886">
    <property type="term" value="C:plasma membrane"/>
    <property type="evidence" value="ECO:0007669"/>
    <property type="project" value="TreeGrafter"/>
</dbReference>
<keyword evidence="5" id="KW-0411">Iron-sulfur</keyword>
<evidence type="ECO:0000256" key="4">
    <source>
        <dbReference type="ARBA" id="ARBA00023004"/>
    </source>
</evidence>
<dbReference type="Pfam" id="PF13183">
    <property type="entry name" value="Fer4_8"/>
    <property type="match status" value="1"/>
</dbReference>
<dbReference type="InterPro" id="IPR017900">
    <property type="entry name" value="4Fe4S_Fe_S_CS"/>
</dbReference>
<dbReference type="InterPro" id="IPR051460">
    <property type="entry name" value="HdrC_iron-sulfur_subunit"/>
</dbReference>
<dbReference type="GO" id="GO:0016491">
    <property type="term" value="F:oxidoreductase activity"/>
    <property type="evidence" value="ECO:0007669"/>
    <property type="project" value="UniProtKB-KW"/>
</dbReference>
<keyword evidence="2" id="KW-0479">Metal-binding</keyword>
<gene>
    <name evidence="7" type="ORF">MNBD_GAMMA07-2248</name>
</gene>
<dbReference type="InterPro" id="IPR017896">
    <property type="entry name" value="4Fe4S_Fe-S-bd"/>
</dbReference>
<evidence type="ECO:0000259" key="6">
    <source>
        <dbReference type="PROSITE" id="PS51379"/>
    </source>
</evidence>
<evidence type="ECO:0000313" key="7">
    <source>
        <dbReference type="EMBL" id="VAW55008.1"/>
    </source>
</evidence>
<dbReference type="PROSITE" id="PS51379">
    <property type="entry name" value="4FE4S_FER_2"/>
    <property type="match status" value="1"/>
</dbReference>
<dbReference type="GO" id="GO:0051539">
    <property type="term" value="F:4 iron, 4 sulfur cluster binding"/>
    <property type="evidence" value="ECO:0007669"/>
    <property type="project" value="UniProtKB-KW"/>
</dbReference>